<sequence length="121" mass="13406">MFWVPANPHFCDNSCTFCLASGSPWSQATNVFVSTIATASKINPAPTSTCFRGASETSDLVHHWLIPPWATVFRDFLLLPRLLLLLLLLLLQPFFLLLLLLLLSSEEACWLGHVAISPVIV</sequence>
<accession>A0AA36C209</accession>
<keyword evidence="1" id="KW-1133">Transmembrane helix</keyword>
<keyword evidence="1" id="KW-0812">Transmembrane</keyword>
<name>A0AA36C209_OCTVU</name>
<gene>
    <name evidence="2" type="ORF">OCTVUL_1B029468</name>
</gene>
<evidence type="ECO:0000256" key="1">
    <source>
        <dbReference type="SAM" id="Phobius"/>
    </source>
</evidence>
<dbReference type="AlphaFoldDB" id="A0AA36C209"/>
<evidence type="ECO:0000313" key="3">
    <source>
        <dbReference type="Proteomes" id="UP001162480"/>
    </source>
</evidence>
<dbReference type="Proteomes" id="UP001162480">
    <property type="component" value="Chromosome 29"/>
</dbReference>
<protein>
    <submittedName>
        <fullName evidence="2">Uncharacterized protein</fullName>
    </submittedName>
</protein>
<keyword evidence="1" id="KW-0472">Membrane</keyword>
<keyword evidence="3" id="KW-1185">Reference proteome</keyword>
<evidence type="ECO:0000313" key="2">
    <source>
        <dbReference type="EMBL" id="CAI9743997.1"/>
    </source>
</evidence>
<organism evidence="2 3">
    <name type="scientific">Octopus vulgaris</name>
    <name type="common">Common octopus</name>
    <dbReference type="NCBI Taxonomy" id="6645"/>
    <lineage>
        <taxon>Eukaryota</taxon>
        <taxon>Metazoa</taxon>
        <taxon>Spiralia</taxon>
        <taxon>Lophotrochozoa</taxon>
        <taxon>Mollusca</taxon>
        <taxon>Cephalopoda</taxon>
        <taxon>Coleoidea</taxon>
        <taxon>Octopodiformes</taxon>
        <taxon>Octopoda</taxon>
        <taxon>Incirrata</taxon>
        <taxon>Octopodidae</taxon>
        <taxon>Octopus</taxon>
    </lineage>
</organism>
<feature type="transmembrane region" description="Helical" evidence="1">
    <location>
        <begin position="82"/>
        <end position="103"/>
    </location>
</feature>
<dbReference type="EMBL" id="OX597842">
    <property type="protein sequence ID" value="CAI9743997.1"/>
    <property type="molecule type" value="Genomic_DNA"/>
</dbReference>
<proteinExistence type="predicted"/>
<reference evidence="2" key="1">
    <citation type="submission" date="2023-08" db="EMBL/GenBank/DDBJ databases">
        <authorList>
            <person name="Alioto T."/>
            <person name="Alioto T."/>
            <person name="Gomez Garrido J."/>
        </authorList>
    </citation>
    <scope>NUCLEOTIDE SEQUENCE</scope>
</reference>